<dbReference type="EMBL" id="QEAP01000863">
    <property type="protein sequence ID" value="TPX55131.1"/>
    <property type="molecule type" value="Genomic_DNA"/>
</dbReference>
<dbReference type="OrthoDB" id="10548566at2759"/>
<sequence length="309" mass="35015">MDSKKWCELHQGQQAARSAKDNVKSGAKSAAFIKSLAYRGYSRDLEKKENGARGRWKRVIAFLSNDPWFCEAIQNSVYSGIPLVSLQRAGRNQFSIQNPDDNETYYKAWLHGILVWCSFLEQLMLNIPHLKTPDSKKEFLLLLVDLWNEGCEYREGISTVPPATLSEEDKKAVAAKHWKQASTTPQHAEFWESSGLHCSVFGSKGNLTQNSSRHLSIDSLINGSMYTLTYDHNRIVYNFVNKAKEGWQKDIINEVVKSRPELNSLHVGILGIEGKLKDLVETRQIAVGDRVYDSIAEYFGMLIVAALMR</sequence>
<comment type="caution">
    <text evidence="1">The sequence shown here is derived from an EMBL/GenBank/DDBJ whole genome shotgun (WGS) entry which is preliminary data.</text>
</comment>
<dbReference type="AlphaFoldDB" id="A0A507DUI3"/>
<accession>A0A507DUI3</accession>
<keyword evidence="2" id="KW-1185">Reference proteome</keyword>
<reference evidence="1 2" key="1">
    <citation type="journal article" date="2019" name="Sci. Rep.">
        <title>Comparative genomics of chytrid fungi reveal insights into the obligate biotrophic and pathogenic lifestyle of Synchytrium endobioticum.</title>
        <authorList>
            <person name="van de Vossenberg B.T.L.H."/>
            <person name="Warris S."/>
            <person name="Nguyen H.D.T."/>
            <person name="van Gent-Pelzer M.P.E."/>
            <person name="Joly D.L."/>
            <person name="van de Geest H.C."/>
            <person name="Bonants P.J.M."/>
            <person name="Smith D.S."/>
            <person name="Levesque C.A."/>
            <person name="van der Lee T.A.J."/>
        </authorList>
    </citation>
    <scope>NUCLEOTIDE SEQUENCE [LARGE SCALE GENOMIC DNA]</scope>
    <source>
        <strain evidence="1 2">CBS 675.73</strain>
    </source>
</reference>
<name>A0A507DUI3_9FUNG</name>
<protein>
    <submittedName>
        <fullName evidence="1">Uncharacterized protein</fullName>
    </submittedName>
</protein>
<proteinExistence type="predicted"/>
<dbReference type="Proteomes" id="UP000320333">
    <property type="component" value="Unassembled WGS sequence"/>
</dbReference>
<organism evidence="1 2">
    <name type="scientific">Chytriomyces confervae</name>
    <dbReference type="NCBI Taxonomy" id="246404"/>
    <lineage>
        <taxon>Eukaryota</taxon>
        <taxon>Fungi</taxon>
        <taxon>Fungi incertae sedis</taxon>
        <taxon>Chytridiomycota</taxon>
        <taxon>Chytridiomycota incertae sedis</taxon>
        <taxon>Chytridiomycetes</taxon>
        <taxon>Chytridiales</taxon>
        <taxon>Chytriomycetaceae</taxon>
        <taxon>Chytriomyces</taxon>
    </lineage>
</organism>
<evidence type="ECO:0000313" key="1">
    <source>
        <dbReference type="EMBL" id="TPX55131.1"/>
    </source>
</evidence>
<evidence type="ECO:0000313" key="2">
    <source>
        <dbReference type="Proteomes" id="UP000320333"/>
    </source>
</evidence>
<gene>
    <name evidence="1" type="ORF">CcCBS67573_g09509</name>
</gene>